<dbReference type="SMART" id="SM00354">
    <property type="entry name" value="HTH_LACI"/>
    <property type="match status" value="1"/>
</dbReference>
<dbReference type="GO" id="GO:0003700">
    <property type="term" value="F:DNA-binding transcription factor activity"/>
    <property type="evidence" value="ECO:0007669"/>
    <property type="project" value="TreeGrafter"/>
</dbReference>
<keyword evidence="4" id="KW-0804">Transcription</keyword>
<evidence type="ECO:0000313" key="6">
    <source>
        <dbReference type="EMBL" id="RXE59536.1"/>
    </source>
</evidence>
<dbReference type="InterPro" id="IPR000843">
    <property type="entry name" value="HTH_LacI"/>
</dbReference>
<dbReference type="AlphaFoldDB" id="A0A4Q0I5F2"/>
<protein>
    <submittedName>
        <fullName evidence="6">LacI family transcriptional regulator</fullName>
    </submittedName>
</protein>
<proteinExistence type="predicted"/>
<dbReference type="RefSeq" id="WP_069194196.1">
    <property type="nucleotide sequence ID" value="NZ_RLII01000005.1"/>
</dbReference>
<accession>A0A4Q0I5F2</accession>
<organism evidence="6 7">
    <name type="scientific">Acetivibrio mesophilus</name>
    <dbReference type="NCBI Taxonomy" id="2487273"/>
    <lineage>
        <taxon>Bacteria</taxon>
        <taxon>Bacillati</taxon>
        <taxon>Bacillota</taxon>
        <taxon>Clostridia</taxon>
        <taxon>Eubacteriales</taxon>
        <taxon>Oscillospiraceae</taxon>
        <taxon>Acetivibrio</taxon>
    </lineage>
</organism>
<dbReference type="Gene3D" id="3.40.50.2300">
    <property type="match status" value="2"/>
</dbReference>
<dbReference type="InterPro" id="IPR010982">
    <property type="entry name" value="Lambda_DNA-bd_dom_sf"/>
</dbReference>
<dbReference type="PANTHER" id="PTHR30146">
    <property type="entry name" value="LACI-RELATED TRANSCRIPTIONAL REPRESSOR"/>
    <property type="match status" value="1"/>
</dbReference>
<evidence type="ECO:0000256" key="3">
    <source>
        <dbReference type="ARBA" id="ARBA00023125"/>
    </source>
</evidence>
<comment type="caution">
    <text evidence="6">The sequence shown here is derived from an EMBL/GenBank/DDBJ whole genome shotgun (WGS) entry which is preliminary data.</text>
</comment>
<evidence type="ECO:0000313" key="7">
    <source>
        <dbReference type="Proteomes" id="UP000289166"/>
    </source>
</evidence>
<dbReference type="PROSITE" id="PS50932">
    <property type="entry name" value="HTH_LACI_2"/>
    <property type="match status" value="1"/>
</dbReference>
<keyword evidence="3" id="KW-0238">DNA-binding</keyword>
<dbReference type="GO" id="GO:0000976">
    <property type="term" value="F:transcription cis-regulatory region binding"/>
    <property type="evidence" value="ECO:0007669"/>
    <property type="project" value="TreeGrafter"/>
</dbReference>
<dbReference type="CDD" id="cd01392">
    <property type="entry name" value="HTH_LacI"/>
    <property type="match status" value="1"/>
</dbReference>
<evidence type="ECO:0000256" key="2">
    <source>
        <dbReference type="ARBA" id="ARBA00023015"/>
    </source>
</evidence>
<dbReference type="Proteomes" id="UP000289166">
    <property type="component" value="Unassembled WGS sequence"/>
</dbReference>
<dbReference type="Gene3D" id="1.10.260.40">
    <property type="entry name" value="lambda repressor-like DNA-binding domains"/>
    <property type="match status" value="1"/>
</dbReference>
<dbReference type="SUPFAM" id="SSF47413">
    <property type="entry name" value="lambda repressor-like DNA-binding domains"/>
    <property type="match status" value="1"/>
</dbReference>
<dbReference type="InterPro" id="IPR046335">
    <property type="entry name" value="LacI/GalR-like_sensor"/>
</dbReference>
<dbReference type="PRINTS" id="PR00036">
    <property type="entry name" value="HTHLACI"/>
</dbReference>
<dbReference type="Pfam" id="PF13377">
    <property type="entry name" value="Peripla_BP_3"/>
    <property type="match status" value="1"/>
</dbReference>
<dbReference type="CDD" id="cd06267">
    <property type="entry name" value="PBP1_LacI_sugar_binding-like"/>
    <property type="match status" value="1"/>
</dbReference>
<evidence type="ECO:0000259" key="5">
    <source>
        <dbReference type="PROSITE" id="PS50932"/>
    </source>
</evidence>
<evidence type="ECO:0000256" key="4">
    <source>
        <dbReference type="ARBA" id="ARBA00023163"/>
    </source>
</evidence>
<dbReference type="Pfam" id="PF00356">
    <property type="entry name" value="LacI"/>
    <property type="match status" value="1"/>
</dbReference>
<dbReference type="InterPro" id="IPR028082">
    <property type="entry name" value="Peripla_BP_I"/>
</dbReference>
<feature type="domain" description="HTH lacI-type" evidence="5">
    <location>
        <begin position="1"/>
        <end position="55"/>
    </location>
</feature>
<name>A0A4Q0I5F2_9FIRM</name>
<sequence length="351" mass="39397">MNSEDIARLAGVSRSTVSRVINNYANVPEATRAKVLAVIEKYNYEPNTSARILAGKSNNTIGLFVISVSEKERRIYQNAYYSSFINAVVDVANDNGYYVLVHTIYSEKDYSKVKQSFLQKRICAGILVGNEKLSSALKEISRMGYPIGIVDYDPEDIEKYDLDDSNLIVVNSKDYEGTTDALNYLIGLGHREIGIITGRMETYSGRQRYEAYINVLESNGIEIKPEFVLKGEFHKKKTYDEVRNLVDSKKLPTALFACNDDMALAAMEVFSENGIRIPEDISIIGFDDIPLAAHIKPALSTVKVPGYEMVGHITELVISKIESKVRKFHYESIPDQLIIRDTCTNVRDGAF</sequence>
<gene>
    <name evidence="6" type="ORF">EFD62_06170</name>
</gene>
<keyword evidence="2" id="KW-0805">Transcription regulation</keyword>
<dbReference type="OrthoDB" id="43195at2"/>
<dbReference type="EMBL" id="RLII01000005">
    <property type="protein sequence ID" value="RXE59536.1"/>
    <property type="molecule type" value="Genomic_DNA"/>
</dbReference>
<dbReference type="SUPFAM" id="SSF53822">
    <property type="entry name" value="Periplasmic binding protein-like I"/>
    <property type="match status" value="1"/>
</dbReference>
<reference evidence="7" key="1">
    <citation type="submission" date="2018-11" db="EMBL/GenBank/DDBJ databases">
        <title>Genome sequencing of a novel mesophilic and cellulolytic organism within the genus Hungateiclostridium.</title>
        <authorList>
            <person name="Rettenmaier R."/>
            <person name="Liebl W."/>
            <person name="Zverlov V."/>
        </authorList>
    </citation>
    <scope>NUCLEOTIDE SEQUENCE [LARGE SCALE GENOMIC DNA]</scope>
    <source>
        <strain evidence="7">N2K1</strain>
    </source>
</reference>
<evidence type="ECO:0000256" key="1">
    <source>
        <dbReference type="ARBA" id="ARBA00022491"/>
    </source>
</evidence>
<keyword evidence="1" id="KW-0678">Repressor</keyword>
<dbReference type="PANTHER" id="PTHR30146:SF148">
    <property type="entry name" value="HTH-TYPE TRANSCRIPTIONAL REPRESSOR PURR-RELATED"/>
    <property type="match status" value="1"/>
</dbReference>
<keyword evidence="7" id="KW-1185">Reference proteome</keyword>